<gene>
    <name evidence="1" type="ORF">JHL16_06345</name>
</gene>
<organism evidence="1 2">
    <name type="scientific">Taklimakanibacter albus</name>
    <dbReference type="NCBI Taxonomy" id="2800327"/>
    <lineage>
        <taxon>Bacteria</taxon>
        <taxon>Pseudomonadati</taxon>
        <taxon>Pseudomonadota</taxon>
        <taxon>Alphaproteobacteria</taxon>
        <taxon>Hyphomicrobiales</taxon>
        <taxon>Aestuariivirgaceae</taxon>
        <taxon>Taklimakanibacter</taxon>
    </lineage>
</organism>
<proteinExistence type="predicted"/>
<reference evidence="1" key="1">
    <citation type="submission" date="2021-01" db="EMBL/GenBank/DDBJ databases">
        <authorList>
            <person name="Sun Q."/>
        </authorList>
    </citation>
    <scope>NUCLEOTIDE SEQUENCE</scope>
    <source>
        <strain evidence="1">YIM B02566</strain>
    </source>
</reference>
<evidence type="ECO:0000313" key="2">
    <source>
        <dbReference type="Proteomes" id="UP000616151"/>
    </source>
</evidence>
<comment type="caution">
    <text evidence="1">The sequence shown here is derived from an EMBL/GenBank/DDBJ whole genome shotgun (WGS) entry which is preliminary data.</text>
</comment>
<sequence length="379" mass="39938">MDRPAKFPWFSPILPGATLRDRLLACLGSLIGIGLTGFVCALSFGPDPFLPLIVAPIGASAVLLFAVPTSPLAQPWPIIGGNTISALVGVTVAHFVPYPLLATGAAVALAIIVMSFTRSLHPPGGAAALTAVIGGSAVTNAGFFFPFVPIALNSVLLVLLGIVFHRLTRRSYPHVAAPAAVNEHKTKDRPAPLRVGLQSTDIDAALAKMGESYDIDRGDLDRLLREVEGQILSRMHSMIEAREIMSRDLVTVDRNAQSAEARRLLLDHDIRMLPVLGSDGKLAGTIGLRELASGAERITDSISPAVTARPDAPITDLIPLLSNGRTHAVIITEGEGRIAGIVTQTDLLVAVSRALLAKDLGDTARWKPLTSDWPAAASA</sequence>
<keyword evidence="2" id="KW-1185">Reference proteome</keyword>
<dbReference type="Proteomes" id="UP000616151">
    <property type="component" value="Unassembled WGS sequence"/>
</dbReference>
<evidence type="ECO:0000313" key="1">
    <source>
        <dbReference type="EMBL" id="MBK1865966.1"/>
    </source>
</evidence>
<accession>A0ACC5R010</accession>
<dbReference type="EMBL" id="JAENHL010000006">
    <property type="protein sequence ID" value="MBK1865966.1"/>
    <property type="molecule type" value="Genomic_DNA"/>
</dbReference>
<name>A0ACC5R010_9HYPH</name>
<protein>
    <submittedName>
        <fullName evidence="1">HPP family protein</fullName>
    </submittedName>
</protein>